<protein>
    <recommendedName>
        <fullName evidence="4">Antirepressor protein C-terminal domain-containing protein</fullName>
    </recommendedName>
</protein>
<reference evidence="2 3" key="1">
    <citation type="submission" date="2016-03" db="EMBL/GenBank/DDBJ databases">
        <title>Genome sequencing of Devosia sp. S37.</title>
        <authorList>
            <person name="Mohd Nor M."/>
        </authorList>
    </citation>
    <scope>NUCLEOTIDE SEQUENCE [LARGE SCALE GENOMIC DNA]</scope>
    <source>
        <strain evidence="2 3">S37</strain>
    </source>
</reference>
<evidence type="ECO:0000313" key="2">
    <source>
        <dbReference type="EMBL" id="OAM82347.1"/>
    </source>
</evidence>
<gene>
    <name evidence="2" type="ORF">A3840_01480</name>
</gene>
<dbReference type="Proteomes" id="UP000078389">
    <property type="component" value="Unassembled WGS sequence"/>
</dbReference>
<evidence type="ECO:0000313" key="3">
    <source>
        <dbReference type="Proteomes" id="UP000078389"/>
    </source>
</evidence>
<dbReference type="AlphaFoldDB" id="A0A178I427"/>
<accession>A0A178I427</accession>
<dbReference type="OrthoDB" id="9814966at2"/>
<feature type="region of interest" description="Disordered" evidence="1">
    <location>
        <begin position="100"/>
        <end position="123"/>
    </location>
</feature>
<evidence type="ECO:0008006" key="4">
    <source>
        <dbReference type="Google" id="ProtNLM"/>
    </source>
</evidence>
<dbReference type="EMBL" id="LVVY01000024">
    <property type="protein sequence ID" value="OAM82347.1"/>
    <property type="molecule type" value="Genomic_DNA"/>
</dbReference>
<sequence>MQTRRPRRLRLSTELTLDRFAATMPGVDVRMIKEDLKRHELLRRTHYRTRWRVRQSMAKKLFEEKVWDRTGKMDIFPTEAGKAKLWELYQAGELTMKSGHFSPAGHTGRPASANPPDRGFLEY</sequence>
<comment type="caution">
    <text evidence="2">The sequence shown here is derived from an EMBL/GenBank/DDBJ whole genome shotgun (WGS) entry which is preliminary data.</text>
</comment>
<dbReference type="STRING" id="1770058.A3840_01480"/>
<dbReference type="RefSeq" id="WP_067450805.1">
    <property type="nucleotide sequence ID" value="NZ_LVVY01000024.1"/>
</dbReference>
<organism evidence="2 3">
    <name type="scientific">Devosia elaeis</name>
    <dbReference type="NCBI Taxonomy" id="1770058"/>
    <lineage>
        <taxon>Bacteria</taxon>
        <taxon>Pseudomonadati</taxon>
        <taxon>Pseudomonadota</taxon>
        <taxon>Alphaproteobacteria</taxon>
        <taxon>Hyphomicrobiales</taxon>
        <taxon>Devosiaceae</taxon>
        <taxon>Devosia</taxon>
    </lineage>
</organism>
<evidence type="ECO:0000256" key="1">
    <source>
        <dbReference type="SAM" id="MobiDB-lite"/>
    </source>
</evidence>
<proteinExistence type="predicted"/>
<keyword evidence="3" id="KW-1185">Reference proteome</keyword>
<name>A0A178I427_9HYPH</name>